<feature type="transmembrane region" description="Helical" evidence="2">
    <location>
        <begin position="20"/>
        <end position="40"/>
    </location>
</feature>
<feature type="region of interest" description="Disordered" evidence="1">
    <location>
        <begin position="154"/>
        <end position="221"/>
    </location>
</feature>
<dbReference type="RefSeq" id="WP_173805680.1">
    <property type="nucleotide sequence ID" value="NZ_JABSNM010000009.1"/>
</dbReference>
<keyword evidence="4" id="KW-1185">Reference proteome</keyword>
<organism evidence="3 4">
    <name type="scientific">Sphaerotilus uruguayifluvii</name>
    <dbReference type="NCBI Taxonomy" id="2735897"/>
    <lineage>
        <taxon>Bacteria</taxon>
        <taxon>Pseudomonadati</taxon>
        <taxon>Pseudomonadota</taxon>
        <taxon>Betaproteobacteria</taxon>
        <taxon>Burkholderiales</taxon>
        <taxon>Sphaerotilaceae</taxon>
        <taxon>Sphaerotilus</taxon>
    </lineage>
</organism>
<evidence type="ECO:0000256" key="2">
    <source>
        <dbReference type="SAM" id="Phobius"/>
    </source>
</evidence>
<protein>
    <recommendedName>
        <fullName evidence="5">DUF4131 domain-containing protein</fullName>
    </recommendedName>
</protein>
<evidence type="ECO:0008006" key="5">
    <source>
        <dbReference type="Google" id="ProtNLM"/>
    </source>
</evidence>
<evidence type="ECO:0000256" key="1">
    <source>
        <dbReference type="SAM" id="MobiDB-lite"/>
    </source>
</evidence>
<accession>A0ABX2G5N0</accession>
<keyword evidence="2" id="KW-1133">Transmembrane helix</keyword>
<sequence length="221" mass="24369">MKKTLTFVHPERRRRTTVHVGPDLVLVLGGLAAAVAELGVQLDPELPRLGWTVLVPAIALAHARQWRHLRTWPVLASLLLALMSSGMSMLVTGWVLDRWVARRYRDARWKVRDTEGELGEYSSRFLAVDELGFRESDMIGGVVRRHLREGLEGVVVDAPPRPAAPGAGERDRERRGQRRRRHGGGAGLAATDVEATAPSLPQLLARPVGPAERAAETDTPR</sequence>
<name>A0ABX2G5N0_9BURK</name>
<gene>
    <name evidence="3" type="ORF">HNQ01_002418</name>
</gene>
<feature type="transmembrane region" description="Helical" evidence="2">
    <location>
        <begin position="75"/>
        <end position="96"/>
    </location>
</feature>
<keyword evidence="2" id="KW-0472">Membrane</keyword>
<proteinExistence type="predicted"/>
<keyword evidence="2" id="KW-0812">Transmembrane</keyword>
<dbReference type="EMBL" id="JABSNM010000009">
    <property type="protein sequence ID" value="NRT56675.1"/>
    <property type="molecule type" value="Genomic_DNA"/>
</dbReference>
<reference evidence="3 4" key="1">
    <citation type="submission" date="2020-05" db="EMBL/GenBank/DDBJ databases">
        <title>Genomic Encyclopedia of Type Strains, Phase IV (KMG-V): Genome sequencing to study the core and pangenomes of soil and plant-associated prokaryotes.</title>
        <authorList>
            <person name="Whitman W."/>
        </authorList>
    </citation>
    <scope>NUCLEOTIDE SEQUENCE [LARGE SCALE GENOMIC DNA]</scope>
    <source>
        <strain evidence="3 4">C29</strain>
    </source>
</reference>
<dbReference type="Proteomes" id="UP001516061">
    <property type="component" value="Unassembled WGS sequence"/>
</dbReference>
<comment type="caution">
    <text evidence="3">The sequence shown here is derived from an EMBL/GenBank/DDBJ whole genome shotgun (WGS) entry which is preliminary data.</text>
</comment>
<evidence type="ECO:0000313" key="4">
    <source>
        <dbReference type="Proteomes" id="UP001516061"/>
    </source>
</evidence>
<evidence type="ECO:0000313" key="3">
    <source>
        <dbReference type="EMBL" id="NRT56675.1"/>
    </source>
</evidence>